<dbReference type="AlphaFoldDB" id="A0A915EQ67"/>
<feature type="domain" description="Fungal lipase-type" evidence="1">
    <location>
        <begin position="57"/>
        <end position="197"/>
    </location>
</feature>
<dbReference type="InterPro" id="IPR029058">
    <property type="entry name" value="AB_hydrolase_fold"/>
</dbReference>
<proteinExistence type="predicted"/>
<organism evidence="2 3">
    <name type="scientific">Ditylenchus dipsaci</name>
    <dbReference type="NCBI Taxonomy" id="166011"/>
    <lineage>
        <taxon>Eukaryota</taxon>
        <taxon>Metazoa</taxon>
        <taxon>Ecdysozoa</taxon>
        <taxon>Nematoda</taxon>
        <taxon>Chromadorea</taxon>
        <taxon>Rhabditida</taxon>
        <taxon>Tylenchina</taxon>
        <taxon>Tylenchomorpha</taxon>
        <taxon>Sphaerularioidea</taxon>
        <taxon>Anguinidae</taxon>
        <taxon>Anguininae</taxon>
        <taxon>Ditylenchus</taxon>
    </lineage>
</organism>
<keyword evidence="2" id="KW-1185">Reference proteome</keyword>
<evidence type="ECO:0000313" key="2">
    <source>
        <dbReference type="Proteomes" id="UP000887574"/>
    </source>
</evidence>
<name>A0A915EQ67_9BILA</name>
<dbReference type="WBParaSite" id="jg8209">
    <property type="protein sequence ID" value="jg8209"/>
    <property type="gene ID" value="jg8209"/>
</dbReference>
<dbReference type="PANTHER" id="PTHR45908:SF8">
    <property type="entry name" value="FUNGAL LIPASE-LIKE DOMAIN-CONTAINING PROTEIN"/>
    <property type="match status" value="1"/>
</dbReference>
<dbReference type="Gene3D" id="3.40.50.1820">
    <property type="entry name" value="alpha/beta hydrolase"/>
    <property type="match status" value="1"/>
</dbReference>
<dbReference type="CDD" id="cd00519">
    <property type="entry name" value="Lipase_3"/>
    <property type="match status" value="1"/>
</dbReference>
<dbReference type="PANTHER" id="PTHR45908">
    <property type="entry name" value="PROTEIN CBG11750-RELATED"/>
    <property type="match status" value="1"/>
</dbReference>
<dbReference type="GO" id="GO:0006629">
    <property type="term" value="P:lipid metabolic process"/>
    <property type="evidence" value="ECO:0007669"/>
    <property type="project" value="InterPro"/>
</dbReference>
<evidence type="ECO:0000313" key="3">
    <source>
        <dbReference type="WBParaSite" id="jg8209"/>
    </source>
</evidence>
<reference evidence="3" key="1">
    <citation type="submission" date="2022-11" db="UniProtKB">
        <authorList>
            <consortium name="WormBaseParasite"/>
        </authorList>
    </citation>
    <scope>IDENTIFICATION</scope>
</reference>
<dbReference type="InterPro" id="IPR002921">
    <property type="entry name" value="Fungal_lipase-type"/>
</dbReference>
<accession>A0A915EQ67</accession>
<dbReference type="SUPFAM" id="SSF53474">
    <property type="entry name" value="alpha/beta-Hydrolases"/>
    <property type="match status" value="1"/>
</dbReference>
<dbReference type="Proteomes" id="UP000887574">
    <property type="component" value="Unplaced"/>
</dbReference>
<evidence type="ECO:0000259" key="1">
    <source>
        <dbReference type="Pfam" id="PF01764"/>
    </source>
</evidence>
<sequence length="270" mass="30233">MLYLAAAAYNPKPEVCLNRTLTNVALYKNVNITCDEYGKDDVCSGFTAISHADNAIIVAFRGTSAFIQLMVETSTTILEEQVVSPIGGKVGCYFANVFERLWFNNTMGQDFKTLLNSYPNYDLWLTGHSLGGALASLAAAQIVADGKFDVSKIKLYTFGQPRTGDNDFADAFDAHLPENTTFRITHARDPVPHMPPHSYNYTHNRAEAFYFNNMSPNKTYTLCADEQESKNCSAKIKYVFSVPDHLYYFTINVSNFGKTGCKSNKKQRRK</sequence>
<dbReference type="Pfam" id="PF01764">
    <property type="entry name" value="Lipase_3"/>
    <property type="match status" value="1"/>
</dbReference>
<protein>
    <submittedName>
        <fullName evidence="3">Fungal lipase-like domain-containing protein</fullName>
    </submittedName>
</protein>